<feature type="region of interest" description="Disordered" evidence="1">
    <location>
        <begin position="1"/>
        <end position="58"/>
    </location>
</feature>
<protein>
    <submittedName>
        <fullName evidence="2">Uncharacterized protein</fullName>
    </submittedName>
</protein>
<dbReference type="AlphaFoldDB" id="M8A0E6"/>
<reference evidence="2" key="1">
    <citation type="journal article" date="2013" name="Nature">
        <title>Draft genome of the wheat A-genome progenitor Triticum urartu.</title>
        <authorList>
            <person name="Ling H.Q."/>
            <person name="Zhao S."/>
            <person name="Liu D."/>
            <person name="Wang J."/>
            <person name="Sun H."/>
            <person name="Zhang C."/>
            <person name="Fan H."/>
            <person name="Li D."/>
            <person name="Dong L."/>
            <person name="Tao Y."/>
            <person name="Gao C."/>
            <person name="Wu H."/>
            <person name="Li Y."/>
            <person name="Cui Y."/>
            <person name="Guo X."/>
            <person name="Zheng S."/>
            <person name="Wang B."/>
            <person name="Yu K."/>
            <person name="Liang Q."/>
            <person name="Yang W."/>
            <person name="Lou X."/>
            <person name="Chen J."/>
            <person name="Feng M."/>
            <person name="Jian J."/>
            <person name="Zhang X."/>
            <person name="Luo G."/>
            <person name="Jiang Y."/>
            <person name="Liu J."/>
            <person name="Wang Z."/>
            <person name="Sha Y."/>
            <person name="Zhang B."/>
            <person name="Wu H."/>
            <person name="Tang D."/>
            <person name="Shen Q."/>
            <person name="Xue P."/>
            <person name="Zou S."/>
            <person name="Wang X."/>
            <person name="Liu X."/>
            <person name="Wang F."/>
            <person name="Yang Y."/>
            <person name="An X."/>
            <person name="Dong Z."/>
            <person name="Zhang K."/>
            <person name="Zhang X."/>
            <person name="Luo M.C."/>
            <person name="Dvorak J."/>
            <person name="Tong Y."/>
            <person name="Wang J."/>
            <person name="Yang H."/>
            <person name="Li Z."/>
            <person name="Wang D."/>
            <person name="Zhang A."/>
            <person name="Wang J."/>
        </authorList>
    </citation>
    <scope>NUCLEOTIDE SEQUENCE</scope>
</reference>
<accession>M8A0E6</accession>
<sequence length="120" mass="12067">MAAQNGLGGQRREVAAKQQQRAGTGSGIREQRHIAGRGHRRRPDAGGSETGRRSSNCSEAAVRWQLLTGLGTGAMAMAVVGGGRQGGAASKGQRSAAFEGGAGDGGLRGIGRKGSRGLAT</sequence>
<gene>
    <name evidence="2" type="ORF">TRIUR3_27029</name>
</gene>
<evidence type="ECO:0000256" key="1">
    <source>
        <dbReference type="SAM" id="MobiDB-lite"/>
    </source>
</evidence>
<feature type="region of interest" description="Disordered" evidence="1">
    <location>
        <begin position="83"/>
        <end position="120"/>
    </location>
</feature>
<evidence type="ECO:0000313" key="2">
    <source>
        <dbReference type="EMBL" id="EMS65441.1"/>
    </source>
</evidence>
<proteinExistence type="predicted"/>
<dbReference type="OMA" id="HNAGRGH"/>
<feature type="compositionally biased region" description="Basic residues" evidence="1">
    <location>
        <begin position="110"/>
        <end position="120"/>
    </location>
</feature>
<name>M8A0E6_TRIUA</name>
<dbReference type="EMBL" id="KD044472">
    <property type="protein sequence ID" value="EMS65441.1"/>
    <property type="molecule type" value="Genomic_DNA"/>
</dbReference>
<feature type="compositionally biased region" description="Gly residues" evidence="1">
    <location>
        <begin position="100"/>
        <end position="109"/>
    </location>
</feature>
<organism evidence="2">
    <name type="scientific">Triticum urartu</name>
    <name type="common">Red wild einkorn</name>
    <name type="synonym">Crithodium urartu</name>
    <dbReference type="NCBI Taxonomy" id="4572"/>
    <lineage>
        <taxon>Eukaryota</taxon>
        <taxon>Viridiplantae</taxon>
        <taxon>Streptophyta</taxon>
        <taxon>Embryophyta</taxon>
        <taxon>Tracheophyta</taxon>
        <taxon>Spermatophyta</taxon>
        <taxon>Magnoliopsida</taxon>
        <taxon>Liliopsida</taxon>
        <taxon>Poales</taxon>
        <taxon>Poaceae</taxon>
        <taxon>BOP clade</taxon>
        <taxon>Pooideae</taxon>
        <taxon>Triticodae</taxon>
        <taxon>Triticeae</taxon>
        <taxon>Triticinae</taxon>
        <taxon>Triticum</taxon>
    </lineage>
</organism>